<evidence type="ECO:0000256" key="1">
    <source>
        <dbReference type="SAM" id="Phobius"/>
    </source>
</evidence>
<sequence>MRKFLTGLILIPLGVLFIVFAFANRRLVTVTFDPFGGSDPETGVTLPLFILIIAVAIFGVVAGSTATWLRQRRWRHTSRQYETDAREARVELADLRSRYESRETSRLPDLTRRTG</sequence>
<protein>
    <submittedName>
        <fullName evidence="2">DUF1049 domain-containing protein</fullName>
    </submittedName>
</protein>
<reference evidence="2 3" key="1">
    <citation type="submission" date="2017-02" db="EMBL/GenBank/DDBJ databases">
        <title>Genome sequence of the nitrite-oxidizing bacterium Nitrobacter vulgaris strain Ab1.</title>
        <authorList>
            <person name="Mellbye B.L."/>
            <person name="Davis E.W."/>
            <person name="Spieck E."/>
            <person name="Chang J.H."/>
            <person name="Bottomley P.J."/>
            <person name="Sayavedra-Soto L.A."/>
        </authorList>
    </citation>
    <scope>NUCLEOTIDE SEQUENCE [LARGE SCALE GENOMIC DNA]</scope>
    <source>
        <strain evidence="2 3">Ab1</strain>
    </source>
</reference>
<dbReference type="AlphaFoldDB" id="A0A1V4I3C8"/>
<dbReference type="STRING" id="29421.B2M20_00300"/>
<accession>A0A1V4I3C8</accession>
<dbReference type="RefSeq" id="WP_079445111.1">
    <property type="nucleotide sequence ID" value="NZ_JAVDPZ010000004.1"/>
</dbReference>
<keyword evidence="1" id="KW-1133">Transmembrane helix</keyword>
<feature type="transmembrane region" description="Helical" evidence="1">
    <location>
        <begin position="45"/>
        <end position="69"/>
    </location>
</feature>
<dbReference type="OrthoDB" id="7868067at2"/>
<keyword evidence="1" id="KW-0812">Transmembrane</keyword>
<evidence type="ECO:0000313" key="3">
    <source>
        <dbReference type="Proteomes" id="UP000189940"/>
    </source>
</evidence>
<organism evidence="2 3">
    <name type="scientific">Nitrobacter vulgaris</name>
    <dbReference type="NCBI Taxonomy" id="29421"/>
    <lineage>
        <taxon>Bacteria</taxon>
        <taxon>Pseudomonadati</taxon>
        <taxon>Pseudomonadota</taxon>
        <taxon>Alphaproteobacteria</taxon>
        <taxon>Hyphomicrobiales</taxon>
        <taxon>Nitrobacteraceae</taxon>
        <taxon>Nitrobacter</taxon>
    </lineage>
</organism>
<keyword evidence="3" id="KW-1185">Reference proteome</keyword>
<gene>
    <name evidence="2" type="ORF">B2M20_00300</name>
</gene>
<name>A0A1V4I3C8_NITVU</name>
<dbReference type="Proteomes" id="UP000189940">
    <property type="component" value="Unassembled WGS sequence"/>
</dbReference>
<evidence type="ECO:0000313" key="2">
    <source>
        <dbReference type="EMBL" id="OPH84731.1"/>
    </source>
</evidence>
<proteinExistence type="predicted"/>
<keyword evidence="1" id="KW-0472">Membrane</keyword>
<dbReference type="EMBL" id="MWPQ01000001">
    <property type="protein sequence ID" value="OPH84731.1"/>
    <property type="molecule type" value="Genomic_DNA"/>
</dbReference>
<comment type="caution">
    <text evidence="2">The sequence shown here is derived from an EMBL/GenBank/DDBJ whole genome shotgun (WGS) entry which is preliminary data.</text>
</comment>